<dbReference type="InterPro" id="IPR001841">
    <property type="entry name" value="Znf_RING"/>
</dbReference>
<proteinExistence type="predicted"/>
<dbReference type="PROSITE" id="PS00518">
    <property type="entry name" value="ZF_RING_1"/>
    <property type="match status" value="1"/>
</dbReference>
<accession>A0A7I8VEP4</accession>
<dbReference type="InterPro" id="IPR017907">
    <property type="entry name" value="Znf_RING_CS"/>
</dbReference>
<evidence type="ECO:0000256" key="1">
    <source>
        <dbReference type="ARBA" id="ARBA00022723"/>
    </source>
</evidence>
<evidence type="ECO:0000256" key="3">
    <source>
        <dbReference type="ARBA" id="ARBA00022833"/>
    </source>
</evidence>
<dbReference type="GO" id="GO:0061630">
    <property type="term" value="F:ubiquitin protein ligase activity"/>
    <property type="evidence" value="ECO:0007669"/>
    <property type="project" value="TreeGrafter"/>
</dbReference>
<dbReference type="PANTHER" id="PTHR25462">
    <property type="entry name" value="BONUS, ISOFORM C-RELATED"/>
    <property type="match status" value="1"/>
</dbReference>
<keyword evidence="3" id="KW-0862">Zinc</keyword>
<evidence type="ECO:0000256" key="2">
    <source>
        <dbReference type="ARBA" id="ARBA00022771"/>
    </source>
</evidence>
<dbReference type="AlphaFoldDB" id="A0A7I8VEP4"/>
<organism evidence="6 7">
    <name type="scientific">Dimorphilus gyrociliatus</name>
    <dbReference type="NCBI Taxonomy" id="2664684"/>
    <lineage>
        <taxon>Eukaryota</taxon>
        <taxon>Metazoa</taxon>
        <taxon>Spiralia</taxon>
        <taxon>Lophotrochozoa</taxon>
        <taxon>Annelida</taxon>
        <taxon>Polychaeta</taxon>
        <taxon>Polychaeta incertae sedis</taxon>
        <taxon>Dinophilidae</taxon>
        <taxon>Dimorphilus</taxon>
    </lineage>
</organism>
<sequence>MSKKNLLFSVDERKMKCELCLTSWYGNTPKVLNCEHTFCSSCLESIVLLFFVRCPTCNKVTDLEMGGVEHLPNHFIDNDFPLYEEEVCNIHNRTLLYPKLVCVSCKKILACIACIDLDHTKESCSIRSYDSAYQSQRQFRREYISKLNEAEESFLANILQTTVDIESMERSWHSKLSIKLSNIIDTIDNYEQNILKVFKRSLKKAEYPLTTEDVEKELKMLEDLMIDIFNQPKLIIKLGLEFNESINSVKEMNNSQQMCENDGKNVQVHDLCQ</sequence>
<name>A0A7I8VEP4_9ANNE</name>
<dbReference type="Pfam" id="PF00097">
    <property type="entry name" value="zf-C3HC4"/>
    <property type="match status" value="1"/>
</dbReference>
<protein>
    <recommendedName>
        <fullName evidence="5">RING-type domain-containing protein</fullName>
    </recommendedName>
</protein>
<dbReference type="Proteomes" id="UP000549394">
    <property type="component" value="Unassembled WGS sequence"/>
</dbReference>
<keyword evidence="2 4" id="KW-0863">Zinc-finger</keyword>
<dbReference type="EMBL" id="CAJFCJ010000005">
    <property type="protein sequence ID" value="CAD5114636.1"/>
    <property type="molecule type" value="Genomic_DNA"/>
</dbReference>
<feature type="domain" description="RING-type" evidence="5">
    <location>
        <begin position="17"/>
        <end position="58"/>
    </location>
</feature>
<evidence type="ECO:0000313" key="7">
    <source>
        <dbReference type="Proteomes" id="UP000549394"/>
    </source>
</evidence>
<dbReference type="InterPro" id="IPR047153">
    <property type="entry name" value="TRIM45/56/19-like"/>
</dbReference>
<dbReference type="InterPro" id="IPR018957">
    <property type="entry name" value="Znf_C3HC4_RING-type"/>
</dbReference>
<comment type="caution">
    <text evidence="6">The sequence shown here is derived from an EMBL/GenBank/DDBJ whole genome shotgun (WGS) entry which is preliminary data.</text>
</comment>
<evidence type="ECO:0000313" key="6">
    <source>
        <dbReference type="EMBL" id="CAD5114636.1"/>
    </source>
</evidence>
<reference evidence="6 7" key="1">
    <citation type="submission" date="2020-08" db="EMBL/GenBank/DDBJ databases">
        <authorList>
            <person name="Hejnol A."/>
        </authorList>
    </citation>
    <scope>NUCLEOTIDE SEQUENCE [LARGE SCALE GENOMIC DNA]</scope>
</reference>
<dbReference type="InterPro" id="IPR013083">
    <property type="entry name" value="Znf_RING/FYVE/PHD"/>
</dbReference>
<dbReference type="GO" id="GO:0008270">
    <property type="term" value="F:zinc ion binding"/>
    <property type="evidence" value="ECO:0007669"/>
    <property type="project" value="UniProtKB-KW"/>
</dbReference>
<dbReference type="OrthoDB" id="6119892at2759"/>
<keyword evidence="1" id="KW-0479">Metal-binding</keyword>
<dbReference type="PANTHER" id="PTHR25462:SF291">
    <property type="entry name" value="E3 UBIQUITIN-PROTEIN LIGASE TRIM45"/>
    <property type="match status" value="1"/>
</dbReference>
<dbReference type="SMART" id="SM00184">
    <property type="entry name" value="RING"/>
    <property type="match status" value="1"/>
</dbReference>
<dbReference type="Gene3D" id="3.30.40.10">
    <property type="entry name" value="Zinc/RING finger domain, C3HC4 (zinc finger)"/>
    <property type="match status" value="1"/>
</dbReference>
<keyword evidence="7" id="KW-1185">Reference proteome</keyword>
<dbReference type="PROSITE" id="PS50089">
    <property type="entry name" value="ZF_RING_2"/>
    <property type="match status" value="1"/>
</dbReference>
<dbReference type="SUPFAM" id="SSF57850">
    <property type="entry name" value="RING/U-box"/>
    <property type="match status" value="1"/>
</dbReference>
<evidence type="ECO:0000256" key="4">
    <source>
        <dbReference type="PROSITE-ProRule" id="PRU00175"/>
    </source>
</evidence>
<gene>
    <name evidence="6" type="ORF">DGYR_LOCUS3463</name>
</gene>
<evidence type="ECO:0000259" key="5">
    <source>
        <dbReference type="PROSITE" id="PS50089"/>
    </source>
</evidence>